<gene>
    <name evidence="2" type="ORF">HNQ97_006505</name>
</gene>
<evidence type="ECO:0000259" key="1">
    <source>
        <dbReference type="Pfam" id="PF14237"/>
    </source>
</evidence>
<dbReference type="InterPro" id="IPR025640">
    <property type="entry name" value="GYF_2"/>
</dbReference>
<keyword evidence="3" id="KW-1185">Reference proteome</keyword>
<accession>A0ABR6CIS7</accession>
<feature type="domain" description="GYF" evidence="1">
    <location>
        <begin position="4"/>
        <end position="52"/>
    </location>
</feature>
<reference evidence="2 3" key="1">
    <citation type="submission" date="2020-08" db="EMBL/GenBank/DDBJ databases">
        <title>Genomic Encyclopedia of Type Strains, Phase IV (KMG-IV): sequencing the most valuable type-strain genomes for metagenomic binning, comparative biology and taxonomic classification.</title>
        <authorList>
            <person name="Goeker M."/>
        </authorList>
    </citation>
    <scope>NUCLEOTIDE SEQUENCE [LARGE SCALE GENOMIC DNA]</scope>
    <source>
        <strain evidence="2 3">DSM 17455</strain>
    </source>
</reference>
<evidence type="ECO:0000313" key="2">
    <source>
        <dbReference type="EMBL" id="MBA9024465.1"/>
    </source>
</evidence>
<comment type="caution">
    <text evidence="2">The sequence shown here is derived from an EMBL/GenBank/DDBJ whole genome shotgun (WGS) entry which is preliminary data.</text>
</comment>
<dbReference type="EMBL" id="JACJHZ010000062">
    <property type="protein sequence ID" value="MBA9024465.1"/>
    <property type="molecule type" value="Genomic_DNA"/>
</dbReference>
<organism evidence="2 3">
    <name type="scientific">Aminobacter ciceronei</name>
    <dbReference type="NCBI Taxonomy" id="150723"/>
    <lineage>
        <taxon>Bacteria</taxon>
        <taxon>Pseudomonadati</taxon>
        <taxon>Pseudomonadota</taxon>
        <taxon>Alphaproteobacteria</taxon>
        <taxon>Hyphomicrobiales</taxon>
        <taxon>Phyllobacteriaceae</taxon>
        <taxon>Aminobacter</taxon>
    </lineage>
</organism>
<sequence>MTDWYSADKGQQRGPIPESDLMLMFANRLLPLETRVWTATFGNEWRLASQTPLVRLSGSMPPPLAATPASAVLRCLSARSRSRRATRRPTGAVARIISLKGLSRARATPLRSLH</sequence>
<dbReference type="Proteomes" id="UP000587524">
    <property type="component" value="Unassembled WGS sequence"/>
</dbReference>
<proteinExistence type="predicted"/>
<evidence type="ECO:0000313" key="3">
    <source>
        <dbReference type="Proteomes" id="UP000587524"/>
    </source>
</evidence>
<name>A0ABR6CIS7_9HYPH</name>
<protein>
    <recommendedName>
        <fullName evidence="1">GYF domain-containing protein</fullName>
    </recommendedName>
</protein>
<dbReference type="RefSeq" id="WP_182576141.1">
    <property type="nucleotide sequence ID" value="NZ_JACJHY010000062.1"/>
</dbReference>
<dbReference type="Pfam" id="PF14237">
    <property type="entry name" value="GYF_2"/>
    <property type="match status" value="1"/>
</dbReference>